<dbReference type="InterPro" id="IPR003043">
    <property type="entry name" value="Uropor_MeTrfase_CS"/>
</dbReference>
<dbReference type="GO" id="GO:0006203">
    <property type="term" value="P:dGTP catabolic process"/>
    <property type="evidence" value="ECO:0007669"/>
    <property type="project" value="TreeGrafter"/>
</dbReference>
<proteinExistence type="predicted"/>
<dbReference type="InterPro" id="IPR011551">
    <property type="entry name" value="NTP_PyrPHydrolase_MazG"/>
</dbReference>
<dbReference type="NCBIfam" id="TIGR00444">
    <property type="entry name" value="mazG"/>
    <property type="match status" value="1"/>
</dbReference>
<dbReference type="InterPro" id="IPR014777">
    <property type="entry name" value="4pyrrole_Mease_sub1"/>
</dbReference>
<dbReference type="InterPro" id="IPR035013">
    <property type="entry name" value="YabN_N"/>
</dbReference>
<dbReference type="GO" id="GO:0006950">
    <property type="term" value="P:response to stress"/>
    <property type="evidence" value="ECO:0007669"/>
    <property type="project" value="UniProtKB-ARBA"/>
</dbReference>
<keyword evidence="3" id="KW-0489">Methyltransferase</keyword>
<dbReference type="AlphaFoldDB" id="A0A0M8K501"/>
<feature type="domain" description="Tetrapyrrole methylase" evidence="1">
    <location>
        <begin position="4"/>
        <end position="208"/>
    </location>
</feature>
<dbReference type="PROSITE" id="PS00839">
    <property type="entry name" value="SUMT_1"/>
    <property type="match status" value="1"/>
</dbReference>
<dbReference type="PANTHER" id="PTHR30522">
    <property type="entry name" value="NUCLEOSIDE TRIPHOSPHATE PYROPHOSPHOHYDROLASE"/>
    <property type="match status" value="1"/>
</dbReference>
<dbReference type="Pfam" id="PF00590">
    <property type="entry name" value="TP_methylase"/>
    <property type="match status" value="1"/>
</dbReference>
<gene>
    <name evidence="3" type="primary">yabN</name>
    <name evidence="3" type="ORF">ARMA_0206</name>
</gene>
<organism evidence="3 4">
    <name type="scientific">Ardenticatena maritima</name>
    <dbReference type="NCBI Taxonomy" id="872965"/>
    <lineage>
        <taxon>Bacteria</taxon>
        <taxon>Bacillati</taxon>
        <taxon>Chloroflexota</taxon>
        <taxon>Ardenticatenia</taxon>
        <taxon>Ardenticatenales</taxon>
        <taxon>Ardenticatenaceae</taxon>
        <taxon>Ardenticatena</taxon>
    </lineage>
</organism>
<dbReference type="GO" id="GO:0046047">
    <property type="term" value="P:TTP catabolic process"/>
    <property type="evidence" value="ECO:0007669"/>
    <property type="project" value="TreeGrafter"/>
</dbReference>
<dbReference type="GO" id="GO:0046061">
    <property type="term" value="P:dATP catabolic process"/>
    <property type="evidence" value="ECO:0007669"/>
    <property type="project" value="TreeGrafter"/>
</dbReference>
<dbReference type="InParanoid" id="A0A0M8K501"/>
<dbReference type="Pfam" id="PF03819">
    <property type="entry name" value="MazG"/>
    <property type="match status" value="1"/>
</dbReference>
<dbReference type="FunCoup" id="A0A0M8K501">
    <property type="interactions" value="109"/>
</dbReference>
<evidence type="ECO:0000259" key="1">
    <source>
        <dbReference type="Pfam" id="PF00590"/>
    </source>
</evidence>
<dbReference type="GO" id="GO:0032259">
    <property type="term" value="P:methylation"/>
    <property type="evidence" value="ECO:0007669"/>
    <property type="project" value="UniProtKB-KW"/>
</dbReference>
<dbReference type="Gene3D" id="1.10.287.1080">
    <property type="entry name" value="MazG-like"/>
    <property type="match status" value="2"/>
</dbReference>
<dbReference type="GO" id="GO:0008168">
    <property type="term" value="F:methyltransferase activity"/>
    <property type="evidence" value="ECO:0007669"/>
    <property type="project" value="UniProtKB-KW"/>
</dbReference>
<dbReference type="Gene3D" id="3.40.1010.10">
    <property type="entry name" value="Cobalt-precorrin-4 Transmethylase, Domain 1"/>
    <property type="match status" value="1"/>
</dbReference>
<dbReference type="CDD" id="cd11528">
    <property type="entry name" value="NTP-PPase_MazG_Nterm"/>
    <property type="match status" value="1"/>
</dbReference>
<evidence type="ECO:0000313" key="3">
    <source>
        <dbReference type="EMBL" id="GAP61783.1"/>
    </source>
</evidence>
<sequence length="444" mass="49311">MAHITILGLGPGDFSLLTLRAHTLLQETSELWLRTRHHPVVEALPSHIRLASFDDLYEQASDFATLYETIAYRVLDLGRRPEGVVYAVPGHPWVGELTVRLITQRAAEEHIPVHIEHGLSFIEPTLAALQVDALDNIQLCDATTFAARYAPPFEPDRPALIAQVYNRLVASEVKVLLLDVYPADHPVTLVDAAGTAHETVVTMPLYQLDHREDWALLSSLYVPPLSKPASMTALMDVVAHLRAPDGCPWDREQDHQTLRPYLLEEAYEVLEALDNDDAHALREELGDLLLQVALHAQIAAEYGEFTMADVLAGLIEKLIYRHPHVFGDRTVNSSQEVLQNWEALKQQEKAARGEASATADPFEGVPVALPALAKAQKIVKRLRALGYNVPSPDEAWRAWQSTPDAATLGTLLLALAAHARDQHIDAETALRETLAHWMQKARQS</sequence>
<evidence type="ECO:0000313" key="4">
    <source>
        <dbReference type="Proteomes" id="UP000037784"/>
    </source>
</evidence>
<dbReference type="Proteomes" id="UP000037784">
    <property type="component" value="Unassembled WGS sequence"/>
</dbReference>
<dbReference type="SUPFAM" id="SSF101386">
    <property type="entry name" value="all-alpha NTP pyrophosphatases"/>
    <property type="match status" value="1"/>
</dbReference>
<dbReference type="SUPFAM" id="SSF53790">
    <property type="entry name" value="Tetrapyrrole methylase"/>
    <property type="match status" value="1"/>
</dbReference>
<keyword evidence="3" id="KW-0808">Transferase</keyword>
<dbReference type="OrthoDB" id="9808939at2"/>
<dbReference type="CDD" id="cd11723">
    <property type="entry name" value="YabN_N_like"/>
    <property type="match status" value="1"/>
</dbReference>
<protein>
    <submittedName>
        <fullName evidence="3">Tetrapyrrole methylase family protein / MazG family protein</fullName>
    </submittedName>
</protein>
<dbReference type="InterPro" id="IPR000878">
    <property type="entry name" value="4pyrrol_Mease"/>
</dbReference>
<name>A0A0M8K501_9CHLR</name>
<dbReference type="RefSeq" id="WP_054491734.1">
    <property type="nucleotide sequence ID" value="NZ_BBZA01000015.1"/>
</dbReference>
<reference evidence="4" key="2">
    <citation type="submission" date="2015-08" db="EMBL/GenBank/DDBJ databases">
        <title>Draft Genome Sequence of a Heterotrophic Facultative Anaerobic Bacterium Ardenticatena maritima Strain 110S.</title>
        <authorList>
            <person name="Kawaichi S."/>
            <person name="Yoshida T."/>
            <person name="Sako Y."/>
            <person name="Nakamura R."/>
        </authorList>
    </citation>
    <scope>NUCLEOTIDE SEQUENCE [LARGE SCALE GENOMIC DNA]</scope>
    <source>
        <strain evidence="4">110S</strain>
    </source>
</reference>
<dbReference type="GO" id="GO:0047429">
    <property type="term" value="F:nucleoside triphosphate diphosphatase activity"/>
    <property type="evidence" value="ECO:0007669"/>
    <property type="project" value="TreeGrafter"/>
</dbReference>
<dbReference type="FunFam" id="1.10.287.1080:FF:000001">
    <property type="entry name" value="Nucleoside triphosphate pyrophosphohydrolase"/>
    <property type="match status" value="1"/>
</dbReference>
<reference evidence="3 4" key="1">
    <citation type="journal article" date="2015" name="Genome Announc.">
        <title>Draft Genome Sequence of a Heterotrophic Facultative Anaerobic Thermophilic Bacterium, Ardenticatena maritima Strain 110ST.</title>
        <authorList>
            <person name="Kawaichi S."/>
            <person name="Yoshida T."/>
            <person name="Sako Y."/>
            <person name="Nakamura R."/>
        </authorList>
    </citation>
    <scope>NUCLEOTIDE SEQUENCE [LARGE SCALE GENOMIC DNA]</scope>
    <source>
        <strain evidence="3 4">110S</strain>
    </source>
</reference>
<dbReference type="EMBL" id="BBZA01000015">
    <property type="protein sequence ID" value="GAP61783.1"/>
    <property type="molecule type" value="Genomic_DNA"/>
</dbReference>
<feature type="domain" description="NTP pyrophosphohydrolase MazG-like" evidence="2">
    <location>
        <begin position="253"/>
        <end position="326"/>
    </location>
</feature>
<comment type="caution">
    <text evidence="3">The sequence shown here is derived from an EMBL/GenBank/DDBJ whole genome shotgun (WGS) entry which is preliminary data.</text>
</comment>
<accession>A0A0M8K501</accession>
<dbReference type="InterPro" id="IPR004518">
    <property type="entry name" value="MazG-like_dom"/>
</dbReference>
<keyword evidence="4" id="KW-1185">Reference proteome</keyword>
<dbReference type="InterPro" id="IPR048015">
    <property type="entry name" value="NTP-PPase_MazG-like_N"/>
</dbReference>
<evidence type="ECO:0000259" key="2">
    <source>
        <dbReference type="Pfam" id="PF03819"/>
    </source>
</evidence>
<dbReference type="GO" id="GO:0046052">
    <property type="term" value="P:UTP catabolic process"/>
    <property type="evidence" value="ECO:0007669"/>
    <property type="project" value="TreeGrafter"/>
</dbReference>
<dbReference type="PANTHER" id="PTHR30522:SF0">
    <property type="entry name" value="NUCLEOSIDE TRIPHOSPHATE PYROPHOSPHOHYDROLASE"/>
    <property type="match status" value="1"/>
</dbReference>
<dbReference type="InterPro" id="IPR035996">
    <property type="entry name" value="4pyrrol_Methylase_sf"/>
</dbReference>
<dbReference type="GO" id="GO:0046076">
    <property type="term" value="P:dTTP catabolic process"/>
    <property type="evidence" value="ECO:0007669"/>
    <property type="project" value="TreeGrafter"/>
</dbReference>
<dbReference type="GO" id="GO:0046081">
    <property type="term" value="P:dUTP catabolic process"/>
    <property type="evidence" value="ECO:0007669"/>
    <property type="project" value="TreeGrafter"/>
</dbReference>